<dbReference type="EMBL" id="OC856985">
    <property type="protein sequence ID" value="CAD7624562.1"/>
    <property type="molecule type" value="Genomic_DNA"/>
</dbReference>
<dbReference type="Proteomes" id="UP000759131">
    <property type="component" value="Unassembled WGS sequence"/>
</dbReference>
<dbReference type="EMBL" id="CAJPIZ010002410">
    <property type="protein sequence ID" value="CAG2104992.1"/>
    <property type="molecule type" value="Genomic_DNA"/>
</dbReference>
<protein>
    <recommendedName>
        <fullName evidence="4">Katanin p80 subunit C-terminal domain-containing protein</fullName>
    </recommendedName>
</protein>
<dbReference type="AlphaFoldDB" id="A0A7R9KKA5"/>
<keyword evidence="6" id="KW-1185">Reference proteome</keyword>
<dbReference type="GO" id="GO:0005856">
    <property type="term" value="C:cytoskeleton"/>
    <property type="evidence" value="ECO:0007669"/>
    <property type="project" value="UniProtKB-SubCell"/>
</dbReference>
<evidence type="ECO:0000313" key="5">
    <source>
        <dbReference type="EMBL" id="CAD7624562.1"/>
    </source>
</evidence>
<comment type="subcellular location">
    <subcellularLocation>
        <location evidence="1">Cytoplasm</location>
        <location evidence="1">Cytoskeleton</location>
    </subcellularLocation>
</comment>
<accession>A0A7R9KKA5</accession>
<dbReference type="GO" id="GO:0008017">
    <property type="term" value="F:microtubule binding"/>
    <property type="evidence" value="ECO:0007669"/>
    <property type="project" value="InterPro"/>
</dbReference>
<dbReference type="Pfam" id="PF13925">
    <property type="entry name" value="Katanin_con80"/>
    <property type="match status" value="1"/>
</dbReference>
<keyword evidence="3" id="KW-0206">Cytoskeleton</keyword>
<dbReference type="OrthoDB" id="10251605at2759"/>
<evidence type="ECO:0000256" key="2">
    <source>
        <dbReference type="ARBA" id="ARBA00022490"/>
    </source>
</evidence>
<reference evidence="5" key="1">
    <citation type="submission" date="2020-11" db="EMBL/GenBank/DDBJ databases">
        <authorList>
            <person name="Tran Van P."/>
        </authorList>
    </citation>
    <scope>NUCLEOTIDE SEQUENCE</scope>
</reference>
<organism evidence="5">
    <name type="scientific">Medioppia subpectinata</name>
    <dbReference type="NCBI Taxonomy" id="1979941"/>
    <lineage>
        <taxon>Eukaryota</taxon>
        <taxon>Metazoa</taxon>
        <taxon>Ecdysozoa</taxon>
        <taxon>Arthropoda</taxon>
        <taxon>Chelicerata</taxon>
        <taxon>Arachnida</taxon>
        <taxon>Acari</taxon>
        <taxon>Acariformes</taxon>
        <taxon>Sarcoptiformes</taxon>
        <taxon>Oribatida</taxon>
        <taxon>Brachypylina</taxon>
        <taxon>Oppioidea</taxon>
        <taxon>Oppiidae</taxon>
        <taxon>Medioppia</taxon>
    </lineage>
</organism>
<sequence length="129" mass="14485">MDAIVGGLKTKTLSHISGVCVYIKVYMSVGCAALKLILKQFAPTIKTNITAPPGIGVDISREERHAFKTRPAFLDESYTYLNISPKYNKCMSCYNHLLSVRAFILKRQTLQGKLGRSFRELSILMQNLE</sequence>
<evidence type="ECO:0000256" key="1">
    <source>
        <dbReference type="ARBA" id="ARBA00004245"/>
    </source>
</evidence>
<gene>
    <name evidence="5" type="ORF">OSB1V03_LOCUS5005</name>
</gene>
<proteinExistence type="predicted"/>
<name>A0A7R9KKA5_9ACAR</name>
<feature type="domain" description="Katanin p80 subunit C-terminal" evidence="4">
    <location>
        <begin position="25"/>
        <end position="125"/>
    </location>
</feature>
<evidence type="ECO:0000256" key="3">
    <source>
        <dbReference type="ARBA" id="ARBA00023212"/>
    </source>
</evidence>
<evidence type="ECO:0000313" key="6">
    <source>
        <dbReference type="Proteomes" id="UP000759131"/>
    </source>
</evidence>
<evidence type="ECO:0000259" key="4">
    <source>
        <dbReference type="Pfam" id="PF13925"/>
    </source>
</evidence>
<dbReference type="InterPro" id="IPR028021">
    <property type="entry name" value="Katanin_C-terminal"/>
</dbReference>
<keyword evidence="2" id="KW-0963">Cytoplasm</keyword>